<name>A0AAV4PZM9_9ARAC</name>
<evidence type="ECO:0000313" key="2">
    <source>
        <dbReference type="Proteomes" id="UP001054837"/>
    </source>
</evidence>
<evidence type="ECO:0000313" key="1">
    <source>
        <dbReference type="EMBL" id="GIY01659.1"/>
    </source>
</evidence>
<dbReference type="EMBL" id="BPLQ01003596">
    <property type="protein sequence ID" value="GIY01659.1"/>
    <property type="molecule type" value="Genomic_DNA"/>
</dbReference>
<gene>
    <name evidence="1" type="ORF">CDAR_117841</name>
</gene>
<dbReference type="AlphaFoldDB" id="A0AAV4PZM9"/>
<sequence length="105" mass="11718">MQNRLRFSFSRTRNVPCFEHELVPKLRKGGKSVEMGVRRTAWSAEGKGVGPGGCETFDLENGDEPSLAITNFRCLHQSLFLPRSPRTGHTSLHFCEGGAIYSNLH</sequence>
<accession>A0AAV4PZM9</accession>
<reference evidence="1 2" key="1">
    <citation type="submission" date="2021-06" db="EMBL/GenBank/DDBJ databases">
        <title>Caerostris darwini draft genome.</title>
        <authorList>
            <person name="Kono N."/>
            <person name="Arakawa K."/>
        </authorList>
    </citation>
    <scope>NUCLEOTIDE SEQUENCE [LARGE SCALE GENOMIC DNA]</scope>
</reference>
<dbReference type="Proteomes" id="UP001054837">
    <property type="component" value="Unassembled WGS sequence"/>
</dbReference>
<keyword evidence="2" id="KW-1185">Reference proteome</keyword>
<proteinExistence type="predicted"/>
<protein>
    <submittedName>
        <fullName evidence="1">Uncharacterized protein</fullName>
    </submittedName>
</protein>
<organism evidence="1 2">
    <name type="scientific">Caerostris darwini</name>
    <dbReference type="NCBI Taxonomy" id="1538125"/>
    <lineage>
        <taxon>Eukaryota</taxon>
        <taxon>Metazoa</taxon>
        <taxon>Ecdysozoa</taxon>
        <taxon>Arthropoda</taxon>
        <taxon>Chelicerata</taxon>
        <taxon>Arachnida</taxon>
        <taxon>Araneae</taxon>
        <taxon>Araneomorphae</taxon>
        <taxon>Entelegynae</taxon>
        <taxon>Araneoidea</taxon>
        <taxon>Araneidae</taxon>
        <taxon>Caerostris</taxon>
    </lineage>
</organism>
<comment type="caution">
    <text evidence="1">The sequence shown here is derived from an EMBL/GenBank/DDBJ whole genome shotgun (WGS) entry which is preliminary data.</text>
</comment>